<keyword evidence="3" id="KW-1185">Reference proteome</keyword>
<accession>A0A3S5CUH9</accession>
<evidence type="ECO:0000313" key="3">
    <source>
        <dbReference type="Proteomes" id="UP000784294"/>
    </source>
</evidence>
<proteinExistence type="predicted"/>
<dbReference type="EMBL" id="CAAALY010256878">
    <property type="protein sequence ID" value="VEL38096.1"/>
    <property type="molecule type" value="Genomic_DNA"/>
</dbReference>
<gene>
    <name evidence="2" type="ORF">PXEA_LOCUS31536</name>
</gene>
<reference evidence="2" key="1">
    <citation type="submission" date="2018-11" db="EMBL/GenBank/DDBJ databases">
        <authorList>
            <consortium name="Pathogen Informatics"/>
        </authorList>
    </citation>
    <scope>NUCLEOTIDE SEQUENCE</scope>
</reference>
<organism evidence="2 3">
    <name type="scientific">Protopolystoma xenopodis</name>
    <dbReference type="NCBI Taxonomy" id="117903"/>
    <lineage>
        <taxon>Eukaryota</taxon>
        <taxon>Metazoa</taxon>
        <taxon>Spiralia</taxon>
        <taxon>Lophotrochozoa</taxon>
        <taxon>Platyhelminthes</taxon>
        <taxon>Monogenea</taxon>
        <taxon>Polyopisthocotylea</taxon>
        <taxon>Polystomatidea</taxon>
        <taxon>Polystomatidae</taxon>
        <taxon>Protopolystoma</taxon>
    </lineage>
</organism>
<sequence length="97" mass="10529">MGEGVRCVNGVDGQGRCTRAGGVIIQPLSRQPAKGLTSCCLVLRMTRFTDIADYDAGETSGNVLNPRSDAGTKRIRPSRPGNTIKLREWCQTAYNIM</sequence>
<dbReference type="Proteomes" id="UP000784294">
    <property type="component" value="Unassembled WGS sequence"/>
</dbReference>
<name>A0A3S5CUH9_9PLAT</name>
<comment type="caution">
    <text evidence="2">The sequence shown here is derived from an EMBL/GenBank/DDBJ whole genome shotgun (WGS) entry which is preliminary data.</text>
</comment>
<protein>
    <submittedName>
        <fullName evidence="2">Uncharacterized protein</fullName>
    </submittedName>
</protein>
<dbReference type="AlphaFoldDB" id="A0A3S5CUH9"/>
<feature type="region of interest" description="Disordered" evidence="1">
    <location>
        <begin position="59"/>
        <end position="78"/>
    </location>
</feature>
<evidence type="ECO:0000313" key="2">
    <source>
        <dbReference type="EMBL" id="VEL38096.1"/>
    </source>
</evidence>
<evidence type="ECO:0000256" key="1">
    <source>
        <dbReference type="SAM" id="MobiDB-lite"/>
    </source>
</evidence>